<organism evidence="3 4">
    <name type="scientific">Loktanella gaetbuli</name>
    <dbReference type="NCBI Taxonomy" id="2881335"/>
    <lineage>
        <taxon>Bacteria</taxon>
        <taxon>Pseudomonadati</taxon>
        <taxon>Pseudomonadota</taxon>
        <taxon>Alphaproteobacteria</taxon>
        <taxon>Rhodobacterales</taxon>
        <taxon>Roseobacteraceae</taxon>
        <taxon>Loktanella</taxon>
    </lineage>
</organism>
<dbReference type="Proteomes" id="UP001138961">
    <property type="component" value="Unassembled WGS sequence"/>
</dbReference>
<dbReference type="InterPro" id="IPR011010">
    <property type="entry name" value="DNA_brk_join_enz"/>
</dbReference>
<evidence type="ECO:0000313" key="3">
    <source>
        <dbReference type="EMBL" id="MCB5200526.1"/>
    </source>
</evidence>
<evidence type="ECO:0000256" key="1">
    <source>
        <dbReference type="ARBA" id="ARBA00023172"/>
    </source>
</evidence>
<gene>
    <name evidence="3" type="ORF">LGQ03_14890</name>
</gene>
<sequence>MSDNLTLRGKTFYLKRRVPARFADVEPRPVIWHSLKTDSRAIALSKVERVWAGYLDGWEARLAGRDGDAEARFRAARDLAARQGYAFLSADSVANLELIDLLRRVEATQAPSNDVQPEVAEALLGGVEEPGLMLSGLVAHTEDIASHDNRFKSAQQMRLWRNPRIRAVRNLIEAIGEDRRVVDVTAAEALQHRRLWQDRLKSGKLKVASANKDFHYIAGMLRRFYDDLGQAAPPHPYAGISIRDRHAKPTRKREVPVDLIKEKWLAPGALDGMNDEARDILLISIETGCRQSEIMDLPARAFKLDAPIPHLMVANEEGDESADDRREIKNMHSERQVPLVGLALAAAKRHPEGFPRYRHKRSYSAGVNKFLRENGLLPAGVTIGGVRHTWESRLKAAQVPMDDRGEIMGHSVKEVRGREVYGDEMALQMRRDVVARIALPVPDHLA</sequence>
<proteinExistence type="predicted"/>
<comment type="caution">
    <text evidence="3">The sequence shown here is derived from an EMBL/GenBank/DDBJ whole genome shotgun (WGS) entry which is preliminary data.</text>
</comment>
<evidence type="ECO:0000259" key="2">
    <source>
        <dbReference type="Pfam" id="PF20172"/>
    </source>
</evidence>
<dbReference type="InterPro" id="IPR013762">
    <property type="entry name" value="Integrase-like_cat_sf"/>
</dbReference>
<accession>A0ABS8BYL1</accession>
<reference evidence="3" key="1">
    <citation type="submission" date="2021-10" db="EMBL/GenBank/DDBJ databases">
        <title>Loktanella gaetbuli sp. nov., isolated from a tidal flat.</title>
        <authorList>
            <person name="Park S."/>
            <person name="Yoon J.-H."/>
        </authorList>
    </citation>
    <scope>NUCLEOTIDE SEQUENCE</scope>
    <source>
        <strain evidence="3">TSTF-M6</strain>
    </source>
</reference>
<protein>
    <recommendedName>
        <fullName evidence="2">DUF6538 domain-containing protein</fullName>
    </recommendedName>
</protein>
<dbReference type="Pfam" id="PF20172">
    <property type="entry name" value="DUF6538"/>
    <property type="match status" value="1"/>
</dbReference>
<dbReference type="SUPFAM" id="SSF56349">
    <property type="entry name" value="DNA breaking-rejoining enzymes"/>
    <property type="match status" value="1"/>
</dbReference>
<dbReference type="RefSeq" id="WP_226749045.1">
    <property type="nucleotide sequence ID" value="NZ_JAJATZ010000009.1"/>
</dbReference>
<feature type="domain" description="DUF6538" evidence="2">
    <location>
        <begin position="4"/>
        <end position="59"/>
    </location>
</feature>
<dbReference type="EMBL" id="JAJATZ010000009">
    <property type="protein sequence ID" value="MCB5200526.1"/>
    <property type="molecule type" value="Genomic_DNA"/>
</dbReference>
<keyword evidence="4" id="KW-1185">Reference proteome</keyword>
<name>A0ABS8BYL1_9RHOB</name>
<dbReference type="Gene3D" id="1.10.443.10">
    <property type="entry name" value="Intergrase catalytic core"/>
    <property type="match status" value="1"/>
</dbReference>
<dbReference type="InterPro" id="IPR046668">
    <property type="entry name" value="DUF6538"/>
</dbReference>
<keyword evidence="1" id="KW-0233">DNA recombination</keyword>
<evidence type="ECO:0000313" key="4">
    <source>
        <dbReference type="Proteomes" id="UP001138961"/>
    </source>
</evidence>